<accession>A0A7I7K4K8</accession>
<evidence type="ECO:0000313" key="4">
    <source>
        <dbReference type="Proteomes" id="UP000467006"/>
    </source>
</evidence>
<feature type="region of interest" description="Disordered" evidence="1">
    <location>
        <begin position="577"/>
        <end position="664"/>
    </location>
</feature>
<protein>
    <recommendedName>
        <fullName evidence="2">DUF222 domain-containing protein</fullName>
    </recommendedName>
</protein>
<evidence type="ECO:0000256" key="1">
    <source>
        <dbReference type="SAM" id="MobiDB-lite"/>
    </source>
</evidence>
<dbReference type="KEGG" id="mdu:MDUV_38650"/>
<feature type="compositionally biased region" description="Low complexity" evidence="1">
    <location>
        <begin position="345"/>
        <end position="357"/>
    </location>
</feature>
<feature type="compositionally biased region" description="Basic and acidic residues" evidence="1">
    <location>
        <begin position="631"/>
        <end position="648"/>
    </location>
</feature>
<name>A0A7I7K4K8_9MYCO</name>
<feature type="compositionally biased region" description="Pro residues" evidence="1">
    <location>
        <begin position="652"/>
        <end position="664"/>
    </location>
</feature>
<feature type="compositionally biased region" description="Pro residues" evidence="1">
    <location>
        <begin position="582"/>
        <end position="591"/>
    </location>
</feature>
<keyword evidence="4" id="KW-1185">Reference proteome</keyword>
<dbReference type="InterPro" id="IPR003615">
    <property type="entry name" value="HNH_nuc"/>
</dbReference>
<dbReference type="AlphaFoldDB" id="A0A7I7K4K8"/>
<evidence type="ECO:0000259" key="2">
    <source>
        <dbReference type="Pfam" id="PF02720"/>
    </source>
</evidence>
<dbReference type="InterPro" id="IPR003870">
    <property type="entry name" value="DUF222"/>
</dbReference>
<proteinExistence type="predicted"/>
<dbReference type="EMBL" id="AP022563">
    <property type="protein sequence ID" value="BBX19005.1"/>
    <property type="molecule type" value="Genomic_DNA"/>
</dbReference>
<feature type="region of interest" description="Disordered" evidence="1">
    <location>
        <begin position="341"/>
        <end position="438"/>
    </location>
</feature>
<feature type="domain" description="DUF222" evidence="2">
    <location>
        <begin position="70"/>
        <end position="331"/>
    </location>
</feature>
<feature type="compositionally biased region" description="Low complexity" evidence="1">
    <location>
        <begin position="365"/>
        <end position="396"/>
    </location>
</feature>
<dbReference type="Pfam" id="PF02720">
    <property type="entry name" value="DUF222"/>
    <property type="match status" value="1"/>
</dbReference>
<sequence>MPPDFTRVKFGGEGAGARVYGGADEPLGRELTPRIWCVIVSVEVGIIEHVFDSLFAEASDEAVVAWIEQSAREEARICARRSAAIAELVHRYVDEDDERGGWVFDPWAATAAQVGAALNIGQRKASGQMHIAVALRYRLPKVAQLFTDGVVGARVVSEISWRTQLVEDPAALAQIDDRMAACAVGWGRLSEQKLKSAIDAVIERFDPDGVRRSREILRLRDIHVGASDDPSETAALWGQLLASDGRLLKARLAEMVGALCAEDPRPAGERRSDAMGAIIRGEFHLNCRCASPNCPVPVRPTRSNVVIKVIADQAAIEAAHALIAHDTATAAQNTAAAKAEKAAAAEEAASTADSAADGGPESPTGPEDCAAPEDPAPEDSAAPEGPAAEEPAAEAAGDAEREPEPQTAEDAVTEVSEPQTSEGGAAGDSGGVVDRGAALGLDGRPVPIALLAEMIRGGAKTSELTLPGPEPEPRYRPSAALAEFVRMRDLFCRFPGCDIPAERCDIDHTVPYPFGPTHASNLSCKCRGHHLLKTFWYGPGGWRDEQHPDGSLIWTAPTGHTYITKPGSRLYFPSAAITTADLPPPPTPPPGYAAGTLKMPRRRRNRAADTAARDKAERAHNAEQRAQQQQRARENQRAREQRAREKKLGQVQPPPETGADPPPF</sequence>
<dbReference type="Proteomes" id="UP000467006">
    <property type="component" value="Chromosome"/>
</dbReference>
<dbReference type="CDD" id="cd00085">
    <property type="entry name" value="HNHc"/>
    <property type="match status" value="1"/>
</dbReference>
<gene>
    <name evidence="3" type="ORF">MDUV_38650</name>
</gene>
<evidence type="ECO:0000313" key="3">
    <source>
        <dbReference type="EMBL" id="BBX19005.1"/>
    </source>
</evidence>
<reference evidence="3 4" key="1">
    <citation type="journal article" date="2019" name="Emerg. Microbes Infect.">
        <title>Comprehensive subspecies identification of 175 nontuberculous mycobacteria species based on 7547 genomic profiles.</title>
        <authorList>
            <person name="Matsumoto Y."/>
            <person name="Kinjo T."/>
            <person name="Motooka D."/>
            <person name="Nabeya D."/>
            <person name="Jung N."/>
            <person name="Uechi K."/>
            <person name="Horii T."/>
            <person name="Iida T."/>
            <person name="Fujita J."/>
            <person name="Nakamura S."/>
        </authorList>
    </citation>
    <scope>NUCLEOTIDE SEQUENCE [LARGE SCALE GENOMIC DNA]</scope>
    <source>
        <strain evidence="3 4">JCM 6396</strain>
    </source>
</reference>
<feature type="compositionally biased region" description="Basic and acidic residues" evidence="1">
    <location>
        <begin position="611"/>
        <end position="623"/>
    </location>
</feature>
<organism evidence="3 4">
    <name type="scientific">Mycolicibacterium duvalii</name>
    <dbReference type="NCBI Taxonomy" id="39688"/>
    <lineage>
        <taxon>Bacteria</taxon>
        <taxon>Bacillati</taxon>
        <taxon>Actinomycetota</taxon>
        <taxon>Actinomycetes</taxon>
        <taxon>Mycobacteriales</taxon>
        <taxon>Mycobacteriaceae</taxon>
        <taxon>Mycolicibacterium</taxon>
    </lineage>
</organism>